<protein>
    <submittedName>
        <fullName evidence="14">Slit homolog 3 protein-like</fullName>
    </submittedName>
</protein>
<dbReference type="CDD" id="cd00096">
    <property type="entry name" value="Ig"/>
    <property type="match status" value="1"/>
</dbReference>
<gene>
    <name evidence="14" type="primary">LOC109468116</name>
</gene>
<dbReference type="InterPro" id="IPR050328">
    <property type="entry name" value="Dev_Immune_Receptor"/>
</dbReference>
<dbReference type="SMART" id="SM00409">
    <property type="entry name" value="IG"/>
    <property type="match status" value="1"/>
</dbReference>
<dbReference type="PANTHER" id="PTHR24373">
    <property type="entry name" value="SLIT RELATED LEUCINE-RICH REPEAT NEURONAL PROTEIN"/>
    <property type="match status" value="1"/>
</dbReference>
<dbReference type="InterPro" id="IPR013783">
    <property type="entry name" value="Ig-like_fold"/>
</dbReference>
<dbReference type="InterPro" id="IPR003598">
    <property type="entry name" value="Ig_sub2"/>
</dbReference>
<evidence type="ECO:0000256" key="6">
    <source>
        <dbReference type="ARBA" id="ARBA00022989"/>
    </source>
</evidence>
<dbReference type="GO" id="GO:0031012">
    <property type="term" value="C:extracellular matrix"/>
    <property type="evidence" value="ECO:0007669"/>
    <property type="project" value="TreeGrafter"/>
</dbReference>
<evidence type="ECO:0000256" key="2">
    <source>
        <dbReference type="ARBA" id="ARBA00022614"/>
    </source>
</evidence>
<dbReference type="SUPFAM" id="SSF48726">
    <property type="entry name" value="Immunoglobulin"/>
    <property type="match status" value="1"/>
</dbReference>
<dbReference type="PROSITE" id="PS50835">
    <property type="entry name" value="IG_LIKE"/>
    <property type="match status" value="1"/>
</dbReference>
<name>A0A6P4XZ47_BRABE</name>
<dbReference type="PANTHER" id="PTHR24373:SF383">
    <property type="entry name" value="LEUCINE-RICH REPEAT-CONTAINING PROTEIN 15-LIKE"/>
    <property type="match status" value="1"/>
</dbReference>
<dbReference type="InterPro" id="IPR001611">
    <property type="entry name" value="Leu-rich_rpt"/>
</dbReference>
<keyword evidence="4 11" id="KW-0732">Signal</keyword>
<keyword evidence="8" id="KW-1015">Disulfide bond</keyword>
<dbReference type="PROSITE" id="PS51450">
    <property type="entry name" value="LRR"/>
    <property type="match status" value="2"/>
</dbReference>
<evidence type="ECO:0000256" key="3">
    <source>
        <dbReference type="ARBA" id="ARBA00022692"/>
    </source>
</evidence>
<keyword evidence="13" id="KW-1185">Reference proteome</keyword>
<dbReference type="SMART" id="SM00369">
    <property type="entry name" value="LRR_TYP"/>
    <property type="match status" value="6"/>
</dbReference>
<feature type="domain" description="Ig-like" evidence="12">
    <location>
        <begin position="283"/>
        <end position="375"/>
    </location>
</feature>
<comment type="subcellular location">
    <subcellularLocation>
        <location evidence="1">Membrane</location>
        <topology evidence="1">Single-pass membrane protein</topology>
    </subcellularLocation>
</comment>
<dbReference type="FunFam" id="2.60.40.10:FF:000076">
    <property type="entry name" value="Leucine-rich repeat and Ig domain-containing 4"/>
    <property type="match status" value="1"/>
</dbReference>
<dbReference type="InterPro" id="IPR007110">
    <property type="entry name" value="Ig-like_dom"/>
</dbReference>
<proteinExistence type="predicted"/>
<evidence type="ECO:0000313" key="14">
    <source>
        <dbReference type="RefSeq" id="XP_019621920.1"/>
    </source>
</evidence>
<keyword evidence="2" id="KW-0433">Leucine-rich repeat</keyword>
<dbReference type="InterPro" id="IPR032675">
    <property type="entry name" value="LRR_dom_sf"/>
</dbReference>
<dbReference type="SUPFAM" id="SSF52058">
    <property type="entry name" value="L domain-like"/>
    <property type="match status" value="1"/>
</dbReference>
<evidence type="ECO:0000256" key="4">
    <source>
        <dbReference type="ARBA" id="ARBA00022729"/>
    </source>
</evidence>
<keyword evidence="3 10" id="KW-0812">Transmembrane</keyword>
<feature type="transmembrane region" description="Helical" evidence="10">
    <location>
        <begin position="381"/>
        <end position="402"/>
    </location>
</feature>
<dbReference type="KEGG" id="bbel:109468116"/>
<evidence type="ECO:0000256" key="9">
    <source>
        <dbReference type="ARBA" id="ARBA00023319"/>
    </source>
</evidence>
<dbReference type="GO" id="GO:0016020">
    <property type="term" value="C:membrane"/>
    <property type="evidence" value="ECO:0007669"/>
    <property type="project" value="UniProtKB-SubCell"/>
</dbReference>
<reference evidence="14" key="1">
    <citation type="submission" date="2025-08" db="UniProtKB">
        <authorList>
            <consortium name="RefSeq"/>
        </authorList>
    </citation>
    <scope>IDENTIFICATION</scope>
    <source>
        <tissue evidence="14">Gonad</tissue>
    </source>
</reference>
<evidence type="ECO:0000256" key="11">
    <source>
        <dbReference type="SAM" id="SignalP"/>
    </source>
</evidence>
<dbReference type="Pfam" id="PF13927">
    <property type="entry name" value="Ig_3"/>
    <property type="match status" value="1"/>
</dbReference>
<dbReference type="InterPro" id="IPR000483">
    <property type="entry name" value="Cys-rich_flank_reg_C"/>
</dbReference>
<dbReference type="Gene3D" id="3.80.10.10">
    <property type="entry name" value="Ribonuclease Inhibitor"/>
    <property type="match status" value="2"/>
</dbReference>
<dbReference type="SMART" id="SM00082">
    <property type="entry name" value="LRRCT"/>
    <property type="match status" value="1"/>
</dbReference>
<dbReference type="Pfam" id="PF13855">
    <property type="entry name" value="LRR_8"/>
    <property type="match status" value="2"/>
</dbReference>
<accession>A0A6P4XZ47</accession>
<dbReference type="GO" id="GO:0005615">
    <property type="term" value="C:extracellular space"/>
    <property type="evidence" value="ECO:0007669"/>
    <property type="project" value="TreeGrafter"/>
</dbReference>
<evidence type="ECO:0000313" key="13">
    <source>
        <dbReference type="Proteomes" id="UP000515135"/>
    </source>
</evidence>
<dbReference type="Gene3D" id="2.60.40.10">
    <property type="entry name" value="Immunoglobulins"/>
    <property type="match status" value="1"/>
</dbReference>
<dbReference type="InterPro" id="IPR003591">
    <property type="entry name" value="Leu-rich_rpt_typical-subtyp"/>
</dbReference>
<sequence length="403" mass="44926">MMFKKPAGVLMFLLVVLKGTAEAACSCTASACRCHSLGLTSVPQDLPTNITRLYLGWNQITTISRSDFSRYRSLEILGLNDNRISTINSQAFYHLSNLTQLWLVRNRLTTLRSDIFVGLENLVLLILWSNPISDIQAGTFNPTPKLQHLNLQALDLQINMFKTIPTLHYWLPELTTLYLSTNQITDIPRDAFSKQPKLNLLRLSSNQISTLPFGAYDMLSAISTVSIYNNPWQCDCRMVDFRLKMTGSHSFENQITCYQPNSLNGQRLIDINPDDLMTDCQKPNITRFERIGKYPLFQGETLRLVCEASGIPAPEITIILPSGQNATVGSSGRVTVLANGTVTVRNVTDDDYGRYVCMATNSVGSTFAVFSVDVNYSFPKVTLYLIAVVVCTLVIVAIAAYCM</sequence>
<dbReference type="RefSeq" id="XP_019621920.1">
    <property type="nucleotide sequence ID" value="XM_019766361.1"/>
</dbReference>
<evidence type="ECO:0000256" key="1">
    <source>
        <dbReference type="ARBA" id="ARBA00004167"/>
    </source>
</evidence>
<feature type="signal peptide" evidence="11">
    <location>
        <begin position="1"/>
        <end position="23"/>
    </location>
</feature>
<evidence type="ECO:0000256" key="5">
    <source>
        <dbReference type="ARBA" id="ARBA00022737"/>
    </source>
</evidence>
<dbReference type="AlphaFoldDB" id="A0A6P4XZ47"/>
<keyword evidence="7 10" id="KW-0472">Membrane</keyword>
<feature type="chain" id="PRO_5027640302" evidence="11">
    <location>
        <begin position="24"/>
        <end position="403"/>
    </location>
</feature>
<dbReference type="GeneID" id="109468116"/>
<dbReference type="Proteomes" id="UP000515135">
    <property type="component" value="Unplaced"/>
</dbReference>
<keyword evidence="5" id="KW-0677">Repeat</keyword>
<evidence type="ECO:0000256" key="10">
    <source>
        <dbReference type="SAM" id="Phobius"/>
    </source>
</evidence>
<dbReference type="FunFam" id="3.80.10.10:FF:000169">
    <property type="entry name" value="TLR4 interactor with leucine rich repeats"/>
    <property type="match status" value="1"/>
</dbReference>
<evidence type="ECO:0000256" key="7">
    <source>
        <dbReference type="ARBA" id="ARBA00023136"/>
    </source>
</evidence>
<dbReference type="InterPro" id="IPR003599">
    <property type="entry name" value="Ig_sub"/>
</dbReference>
<keyword evidence="9" id="KW-0393">Immunoglobulin domain</keyword>
<dbReference type="OrthoDB" id="676979at2759"/>
<dbReference type="SMART" id="SM00408">
    <property type="entry name" value="IGc2"/>
    <property type="match status" value="1"/>
</dbReference>
<evidence type="ECO:0000256" key="8">
    <source>
        <dbReference type="ARBA" id="ARBA00023157"/>
    </source>
</evidence>
<evidence type="ECO:0000259" key="12">
    <source>
        <dbReference type="PROSITE" id="PS50835"/>
    </source>
</evidence>
<dbReference type="InterPro" id="IPR036179">
    <property type="entry name" value="Ig-like_dom_sf"/>
</dbReference>
<organism evidence="13 14">
    <name type="scientific">Branchiostoma belcheri</name>
    <name type="common">Amphioxus</name>
    <dbReference type="NCBI Taxonomy" id="7741"/>
    <lineage>
        <taxon>Eukaryota</taxon>
        <taxon>Metazoa</taxon>
        <taxon>Chordata</taxon>
        <taxon>Cephalochordata</taxon>
        <taxon>Leptocardii</taxon>
        <taxon>Amphioxiformes</taxon>
        <taxon>Branchiostomatidae</taxon>
        <taxon>Branchiostoma</taxon>
    </lineage>
</organism>
<keyword evidence="6 10" id="KW-1133">Transmembrane helix</keyword>